<evidence type="ECO:0000313" key="2">
    <source>
        <dbReference type="Proteomes" id="UP001060215"/>
    </source>
</evidence>
<sequence>MLRKLHANVGTIGHVDHGKTTLTAAITKAHVEYETTEQHYAHVDCPGHADYVKSITGSYVTVFVLARLPGCIYREDIEGRKLYLGLSQPVVQCLREQAALLGTELTTETVNEEDSEVEEHSDYSKENKYTWEKILKNVMEMSSSKINGKDIFQLQHGREKHQQKRRMTQAITWQHQSNTLLVPKVNGKHNKNMQDMGLKAKGEMLSQGNGVAKMILANIPTFKEVLPGLQS</sequence>
<gene>
    <name evidence="1" type="ORF">LOK49_LG15G00175</name>
</gene>
<comment type="caution">
    <text evidence="1">The sequence shown here is derived from an EMBL/GenBank/DDBJ whole genome shotgun (WGS) entry which is preliminary data.</text>
</comment>
<proteinExistence type="predicted"/>
<keyword evidence="2" id="KW-1185">Reference proteome</keyword>
<dbReference type="EMBL" id="CM045768">
    <property type="protein sequence ID" value="KAI7983829.1"/>
    <property type="molecule type" value="Genomic_DNA"/>
</dbReference>
<accession>A0ACC0F5B1</accession>
<keyword evidence="1" id="KW-0251">Elongation factor</keyword>
<name>A0ACC0F5B1_9ERIC</name>
<reference evidence="1 2" key="1">
    <citation type="journal article" date="2022" name="Plant J.">
        <title>Chromosome-level genome of Camellia lanceoleosa provides a valuable resource for understanding genome evolution and self-incompatibility.</title>
        <authorList>
            <person name="Gong W."/>
            <person name="Xiao S."/>
            <person name="Wang L."/>
            <person name="Liao Z."/>
            <person name="Chang Y."/>
            <person name="Mo W."/>
            <person name="Hu G."/>
            <person name="Li W."/>
            <person name="Zhao G."/>
            <person name="Zhu H."/>
            <person name="Hu X."/>
            <person name="Ji K."/>
            <person name="Xiang X."/>
            <person name="Song Q."/>
            <person name="Yuan D."/>
            <person name="Jin S."/>
            <person name="Zhang L."/>
        </authorList>
    </citation>
    <scope>NUCLEOTIDE SEQUENCE [LARGE SCALE GENOMIC DNA]</scope>
    <source>
        <strain evidence="1">SQ_2022a</strain>
    </source>
</reference>
<protein>
    <submittedName>
        <fullName evidence="1">Elongation factor Tu 1</fullName>
    </submittedName>
</protein>
<organism evidence="1 2">
    <name type="scientific">Camellia lanceoleosa</name>
    <dbReference type="NCBI Taxonomy" id="1840588"/>
    <lineage>
        <taxon>Eukaryota</taxon>
        <taxon>Viridiplantae</taxon>
        <taxon>Streptophyta</taxon>
        <taxon>Embryophyta</taxon>
        <taxon>Tracheophyta</taxon>
        <taxon>Spermatophyta</taxon>
        <taxon>Magnoliopsida</taxon>
        <taxon>eudicotyledons</taxon>
        <taxon>Gunneridae</taxon>
        <taxon>Pentapetalae</taxon>
        <taxon>asterids</taxon>
        <taxon>Ericales</taxon>
        <taxon>Theaceae</taxon>
        <taxon>Camellia</taxon>
    </lineage>
</organism>
<evidence type="ECO:0000313" key="1">
    <source>
        <dbReference type="EMBL" id="KAI7983829.1"/>
    </source>
</evidence>
<keyword evidence="1" id="KW-0648">Protein biosynthesis</keyword>
<dbReference type="Proteomes" id="UP001060215">
    <property type="component" value="Chromosome 11"/>
</dbReference>